<gene>
    <name evidence="7" type="primary">106077418</name>
</gene>
<evidence type="ECO:0000259" key="6">
    <source>
        <dbReference type="SMART" id="SM00662"/>
    </source>
</evidence>
<evidence type="ECO:0000256" key="3">
    <source>
        <dbReference type="ARBA" id="ARBA00022980"/>
    </source>
</evidence>
<comment type="similarity">
    <text evidence="1">Belongs to the universal ribosomal protein uS11 family.</text>
</comment>
<organism evidence="7 8">
    <name type="scientific">Biomphalaria glabrata</name>
    <name type="common">Bloodfluke planorb</name>
    <name type="synonym">Freshwater snail</name>
    <dbReference type="NCBI Taxonomy" id="6526"/>
    <lineage>
        <taxon>Eukaryota</taxon>
        <taxon>Metazoa</taxon>
        <taxon>Spiralia</taxon>
        <taxon>Lophotrochozoa</taxon>
        <taxon>Mollusca</taxon>
        <taxon>Gastropoda</taxon>
        <taxon>Heterobranchia</taxon>
        <taxon>Euthyneura</taxon>
        <taxon>Panpulmonata</taxon>
        <taxon>Hygrophila</taxon>
        <taxon>Lymnaeoidea</taxon>
        <taxon>Planorbidae</taxon>
        <taxon>Biomphalaria</taxon>
    </lineage>
</organism>
<accession>A0A2C9M644</accession>
<dbReference type="Pfam" id="PF01000">
    <property type="entry name" value="RNA_pol_A_bac"/>
    <property type="match status" value="1"/>
</dbReference>
<dbReference type="GO" id="GO:0000428">
    <property type="term" value="C:DNA-directed RNA polymerase complex"/>
    <property type="evidence" value="ECO:0007669"/>
    <property type="project" value="UniProtKB-KW"/>
</dbReference>
<dbReference type="InterPro" id="IPR001971">
    <property type="entry name" value="Ribosomal_uS11"/>
</dbReference>
<dbReference type="VEuPathDB" id="VectorBase:BGLB039008"/>
<dbReference type="KEGG" id="bgt:106077418"/>
<dbReference type="GO" id="GO:0006412">
    <property type="term" value="P:translation"/>
    <property type="evidence" value="ECO:0007669"/>
    <property type="project" value="InterPro"/>
</dbReference>
<keyword evidence="3" id="KW-0689">Ribosomal protein</keyword>
<evidence type="ECO:0000256" key="5">
    <source>
        <dbReference type="ARBA" id="ARBA00023274"/>
    </source>
</evidence>
<sequence>MGMKTVTVIIRGPGSGREAAIRAVSGYFDILAIKYEILMPFNGCRRPKRQVDANNPNVAFFVINPVERGFGTTIGNALRRILLSSLVGDAIVSCVIDGASHEFVAIDGVKEDVCSFAVDDDIRIINKDLHICTIEHGVDFAIKVDIEKGRGYRPARLAKIDDGVSVSNVGHIMVDAIFSPVKFVSYEVVPSRVSIESTNCDKDKLTLVVETNGSITPVQAVSMAAVILRSQLEVFIDKSALIQSDVDAIARQKDEIDDDATNSLNKYLFFKIEDLELS</sequence>
<evidence type="ECO:0000256" key="2">
    <source>
        <dbReference type="ARBA" id="ARBA00022478"/>
    </source>
</evidence>
<dbReference type="Pfam" id="PF00411">
    <property type="entry name" value="Ribosomal_S11"/>
    <property type="match status" value="1"/>
</dbReference>
<feature type="domain" description="DNA-directed RNA polymerase RpoA/D/Rpb3-type" evidence="6">
    <location>
        <begin position="58"/>
        <end position="238"/>
    </location>
</feature>
<keyword evidence="5" id="KW-0687">Ribonucleoprotein</keyword>
<dbReference type="InterPro" id="IPR036643">
    <property type="entry name" value="RNApol_insert_sf"/>
</dbReference>
<dbReference type="GO" id="GO:0003899">
    <property type="term" value="F:DNA-directed RNA polymerase activity"/>
    <property type="evidence" value="ECO:0007669"/>
    <property type="project" value="InterPro"/>
</dbReference>
<dbReference type="EnsemblMetazoa" id="BGLB039008-RA">
    <property type="protein sequence ID" value="BGLB039008-PA"/>
    <property type="gene ID" value="BGLB039008"/>
</dbReference>
<protein>
    <recommendedName>
        <fullName evidence="6">DNA-directed RNA polymerase RpoA/D/Rpb3-type domain-containing protein</fullName>
    </recommendedName>
</protein>
<dbReference type="CDD" id="cd06928">
    <property type="entry name" value="RNAP_alpha_NTD"/>
    <property type="match status" value="1"/>
</dbReference>
<keyword evidence="2" id="KW-0240">DNA-directed RNA polymerase</keyword>
<evidence type="ECO:0000313" key="7">
    <source>
        <dbReference type="EnsemblMetazoa" id="BGLB039008-PA"/>
    </source>
</evidence>
<dbReference type="GO" id="GO:0003735">
    <property type="term" value="F:structural constituent of ribosome"/>
    <property type="evidence" value="ECO:0007669"/>
    <property type="project" value="InterPro"/>
</dbReference>
<dbReference type="InterPro" id="IPR036603">
    <property type="entry name" value="RBP11-like"/>
</dbReference>
<dbReference type="SMART" id="SM00662">
    <property type="entry name" value="RPOLD"/>
    <property type="match status" value="1"/>
</dbReference>
<dbReference type="InterPro" id="IPR011262">
    <property type="entry name" value="DNA-dir_RNA_pol_insert"/>
</dbReference>
<dbReference type="InterPro" id="IPR011263">
    <property type="entry name" value="DNA-dir_RNA_pol_RpoA/D/Rpb3"/>
</dbReference>
<reference evidence="7" key="1">
    <citation type="submission" date="2020-05" db="UniProtKB">
        <authorList>
            <consortium name="EnsemblMetazoa"/>
        </authorList>
    </citation>
    <scope>IDENTIFICATION</scope>
    <source>
        <strain evidence="7">BB02</strain>
    </source>
</reference>
<dbReference type="GO" id="GO:1990904">
    <property type="term" value="C:ribonucleoprotein complex"/>
    <property type="evidence" value="ECO:0007669"/>
    <property type="project" value="UniProtKB-KW"/>
</dbReference>
<dbReference type="Proteomes" id="UP000076420">
    <property type="component" value="Unassembled WGS sequence"/>
</dbReference>
<evidence type="ECO:0000313" key="8">
    <source>
        <dbReference type="Proteomes" id="UP000076420"/>
    </source>
</evidence>
<dbReference type="SUPFAM" id="SSF56553">
    <property type="entry name" value="Insert subdomain of RNA polymerase alpha subunit"/>
    <property type="match status" value="1"/>
</dbReference>
<dbReference type="InterPro" id="IPR036967">
    <property type="entry name" value="Ribosomal_uS11_sf"/>
</dbReference>
<evidence type="ECO:0000256" key="4">
    <source>
        <dbReference type="ARBA" id="ARBA00023163"/>
    </source>
</evidence>
<name>A0A2C9M644_BIOGL</name>
<dbReference type="GO" id="GO:0006351">
    <property type="term" value="P:DNA-templated transcription"/>
    <property type="evidence" value="ECO:0007669"/>
    <property type="project" value="InterPro"/>
</dbReference>
<dbReference type="STRING" id="6526.A0A2C9M644"/>
<dbReference type="GO" id="GO:0005840">
    <property type="term" value="C:ribosome"/>
    <property type="evidence" value="ECO:0007669"/>
    <property type="project" value="UniProtKB-KW"/>
</dbReference>
<dbReference type="SUPFAM" id="SSF55257">
    <property type="entry name" value="RBP11-like subunits of RNA polymerase"/>
    <property type="match status" value="1"/>
</dbReference>
<dbReference type="Gene3D" id="3.30.1360.10">
    <property type="entry name" value="RNA polymerase, RBP11-like subunit"/>
    <property type="match status" value="2"/>
</dbReference>
<dbReference type="AlphaFoldDB" id="A0A2C9M644"/>
<dbReference type="GO" id="GO:0046983">
    <property type="term" value="F:protein dimerization activity"/>
    <property type="evidence" value="ECO:0007669"/>
    <property type="project" value="InterPro"/>
</dbReference>
<keyword evidence="4" id="KW-0804">Transcription</keyword>
<dbReference type="Pfam" id="PF01193">
    <property type="entry name" value="RNA_pol_L"/>
    <property type="match status" value="1"/>
</dbReference>
<dbReference type="SUPFAM" id="SSF53137">
    <property type="entry name" value="Translational machinery components"/>
    <property type="match status" value="1"/>
</dbReference>
<dbReference type="Gene3D" id="3.30.420.80">
    <property type="entry name" value="Ribosomal protein S11"/>
    <property type="match status" value="1"/>
</dbReference>
<proteinExistence type="inferred from homology"/>
<evidence type="ECO:0000256" key="1">
    <source>
        <dbReference type="ARBA" id="ARBA00006194"/>
    </source>
</evidence>